<evidence type="ECO:0000313" key="1">
    <source>
        <dbReference type="EMBL" id="KKN59557.1"/>
    </source>
</evidence>
<protein>
    <submittedName>
        <fullName evidence="1">Uncharacterized protein</fullName>
    </submittedName>
</protein>
<comment type="caution">
    <text evidence="1">The sequence shown here is derived from an EMBL/GenBank/DDBJ whole genome shotgun (WGS) entry which is preliminary data.</text>
</comment>
<dbReference type="EMBL" id="LAZR01000723">
    <property type="protein sequence ID" value="KKN59557.1"/>
    <property type="molecule type" value="Genomic_DNA"/>
</dbReference>
<dbReference type="AlphaFoldDB" id="A0A0F9SBA3"/>
<accession>A0A0F9SBA3</accession>
<proteinExistence type="predicted"/>
<name>A0A0F9SBA3_9ZZZZ</name>
<gene>
    <name evidence="1" type="ORF">LCGC14_0541000</name>
</gene>
<organism evidence="1">
    <name type="scientific">marine sediment metagenome</name>
    <dbReference type="NCBI Taxonomy" id="412755"/>
    <lineage>
        <taxon>unclassified sequences</taxon>
        <taxon>metagenomes</taxon>
        <taxon>ecological metagenomes</taxon>
    </lineage>
</organism>
<reference evidence="1" key="1">
    <citation type="journal article" date="2015" name="Nature">
        <title>Complex archaea that bridge the gap between prokaryotes and eukaryotes.</title>
        <authorList>
            <person name="Spang A."/>
            <person name="Saw J.H."/>
            <person name="Jorgensen S.L."/>
            <person name="Zaremba-Niedzwiedzka K."/>
            <person name="Martijn J."/>
            <person name="Lind A.E."/>
            <person name="van Eijk R."/>
            <person name="Schleper C."/>
            <person name="Guy L."/>
            <person name="Ettema T.J."/>
        </authorList>
    </citation>
    <scope>NUCLEOTIDE SEQUENCE</scope>
</reference>
<sequence length="48" mass="5373">MNGLRLPNLPGFLLSATIPKKIEENAEIASWNEIPIEVSMEAKLMVYT</sequence>